<feature type="region of interest" description="Disordered" evidence="1">
    <location>
        <begin position="40"/>
        <end position="59"/>
    </location>
</feature>
<gene>
    <name evidence="2" type="ORF">HK099_002197</name>
</gene>
<sequence>MPNFTNVPPLDIKELNTNSNNVFLPANAIEATYKPLFTNSKLNNHTPPPDPVNFTNNQSNLNLNTQHLKELEFQSNSPLSPPPSSSLSSSTYLDYQQTNRPLLNYNSSSNNNPIHQNTFLNLSPSTNFSTSDHQLNENFSSSEASSNTSRQQLSNPFNFDSQLNINHH</sequence>
<reference evidence="2" key="1">
    <citation type="submission" date="2020-05" db="EMBL/GenBank/DDBJ databases">
        <title>Phylogenomic resolution of chytrid fungi.</title>
        <authorList>
            <person name="Stajich J.E."/>
            <person name="Amses K."/>
            <person name="Simmons R."/>
            <person name="Seto K."/>
            <person name="Myers J."/>
            <person name="Bonds A."/>
            <person name="Quandt C.A."/>
            <person name="Barry K."/>
            <person name="Liu P."/>
            <person name="Grigoriev I."/>
            <person name="Longcore J.E."/>
            <person name="James T.Y."/>
        </authorList>
    </citation>
    <scope>NUCLEOTIDE SEQUENCE</scope>
    <source>
        <strain evidence="2">JEL0476</strain>
    </source>
</reference>
<feature type="non-terminal residue" evidence="2">
    <location>
        <position position="168"/>
    </location>
</feature>
<feature type="region of interest" description="Disordered" evidence="1">
    <location>
        <begin position="72"/>
        <end position="91"/>
    </location>
</feature>
<accession>A0AAD5TT98</accession>
<feature type="compositionally biased region" description="Polar residues" evidence="1">
    <location>
        <begin position="115"/>
        <end position="133"/>
    </location>
</feature>
<evidence type="ECO:0000313" key="3">
    <source>
        <dbReference type="Proteomes" id="UP001211065"/>
    </source>
</evidence>
<feature type="region of interest" description="Disordered" evidence="1">
    <location>
        <begin position="115"/>
        <end position="168"/>
    </location>
</feature>
<feature type="compositionally biased region" description="Polar residues" evidence="1">
    <location>
        <begin position="150"/>
        <end position="168"/>
    </location>
</feature>
<feature type="compositionally biased region" description="Low complexity" evidence="1">
    <location>
        <begin position="136"/>
        <end position="149"/>
    </location>
</feature>
<comment type="caution">
    <text evidence="2">The sequence shown here is derived from an EMBL/GenBank/DDBJ whole genome shotgun (WGS) entry which is preliminary data.</text>
</comment>
<evidence type="ECO:0000256" key="1">
    <source>
        <dbReference type="SAM" id="MobiDB-lite"/>
    </source>
</evidence>
<evidence type="ECO:0000313" key="2">
    <source>
        <dbReference type="EMBL" id="KAJ3201587.1"/>
    </source>
</evidence>
<proteinExistence type="predicted"/>
<dbReference type="EMBL" id="JADGJW010001704">
    <property type="protein sequence ID" value="KAJ3201587.1"/>
    <property type="molecule type" value="Genomic_DNA"/>
</dbReference>
<dbReference type="Proteomes" id="UP001211065">
    <property type="component" value="Unassembled WGS sequence"/>
</dbReference>
<dbReference type="AlphaFoldDB" id="A0AAD5TT98"/>
<name>A0AAD5TT98_9FUNG</name>
<organism evidence="2 3">
    <name type="scientific">Clydaea vesicula</name>
    <dbReference type="NCBI Taxonomy" id="447962"/>
    <lineage>
        <taxon>Eukaryota</taxon>
        <taxon>Fungi</taxon>
        <taxon>Fungi incertae sedis</taxon>
        <taxon>Chytridiomycota</taxon>
        <taxon>Chytridiomycota incertae sedis</taxon>
        <taxon>Chytridiomycetes</taxon>
        <taxon>Lobulomycetales</taxon>
        <taxon>Lobulomycetaceae</taxon>
        <taxon>Clydaea</taxon>
    </lineage>
</organism>
<keyword evidence="3" id="KW-1185">Reference proteome</keyword>
<protein>
    <submittedName>
        <fullName evidence="2">Uncharacterized protein</fullName>
    </submittedName>
</protein>